<accession>A0AAV2TGS1</accession>
<dbReference type="GO" id="GO:0005737">
    <property type="term" value="C:cytoplasm"/>
    <property type="evidence" value="ECO:0007669"/>
    <property type="project" value="TreeGrafter"/>
</dbReference>
<gene>
    <name evidence="2" type="ORF">CDAUBV1_LOCUS9439</name>
</gene>
<evidence type="ECO:0000313" key="3">
    <source>
        <dbReference type="Proteomes" id="UP001497525"/>
    </source>
</evidence>
<dbReference type="Pfam" id="PF03099">
    <property type="entry name" value="BPL_LplA_LipB"/>
    <property type="match status" value="1"/>
</dbReference>
<dbReference type="EMBL" id="CAXLJL010000256">
    <property type="protein sequence ID" value="CAL5135269.1"/>
    <property type="molecule type" value="Genomic_DNA"/>
</dbReference>
<dbReference type="AlphaFoldDB" id="A0AAV2TGS1"/>
<name>A0AAV2TGS1_CALDB</name>
<evidence type="ECO:0000259" key="1">
    <source>
        <dbReference type="PROSITE" id="PS51733"/>
    </source>
</evidence>
<protein>
    <recommendedName>
        <fullName evidence="1">BPL/LPL catalytic domain-containing protein</fullName>
    </recommendedName>
</protein>
<feature type="domain" description="BPL/LPL catalytic" evidence="1">
    <location>
        <begin position="319"/>
        <end position="563"/>
    </location>
</feature>
<dbReference type="PANTHER" id="PTHR12835:SF5">
    <property type="entry name" value="BIOTIN--PROTEIN LIGASE"/>
    <property type="match status" value="1"/>
</dbReference>
<reference evidence="2" key="1">
    <citation type="submission" date="2024-06" db="EMBL/GenBank/DDBJ databases">
        <authorList>
            <person name="Liu X."/>
            <person name="Lenzi L."/>
            <person name="Haldenby T S."/>
            <person name="Uol C."/>
        </authorList>
    </citation>
    <scope>NUCLEOTIDE SEQUENCE</scope>
</reference>
<comment type="caution">
    <text evidence="2">The sequence shown here is derived from an EMBL/GenBank/DDBJ whole genome shotgun (WGS) entry which is preliminary data.</text>
</comment>
<dbReference type="SUPFAM" id="SSF55681">
    <property type="entry name" value="Class II aaRS and biotin synthetases"/>
    <property type="match status" value="1"/>
</dbReference>
<dbReference type="Gene3D" id="3.30.930.10">
    <property type="entry name" value="Bira Bifunctional Protein, Domain 2"/>
    <property type="match status" value="1"/>
</dbReference>
<dbReference type="PANTHER" id="PTHR12835">
    <property type="entry name" value="BIOTIN PROTEIN LIGASE"/>
    <property type="match status" value="1"/>
</dbReference>
<dbReference type="InterPro" id="IPR004143">
    <property type="entry name" value="BPL_LPL_catalytic"/>
</dbReference>
<dbReference type="GO" id="GO:0004077">
    <property type="term" value="F:biotin--[biotin carboxyl-carrier protein] ligase activity"/>
    <property type="evidence" value="ECO:0007669"/>
    <property type="project" value="TreeGrafter"/>
</dbReference>
<proteinExistence type="predicted"/>
<sequence length="645" mass="70730">MMLARNGRTGLSMNSWRNVCATQFGRGVLSLMSKAPFVAKVQRDRSLLNMYYLTPVRILDDQTASCYRKCVQQTEKLAGSHATLVYPLSYKEFVAELWQTSAKLLILCDSGESQNGVNCFATEYDLVTRFLAEGGRVLMLMSPSAHSNFNPNSFGNLIGPLASAAESPELKLNGYSWQWSMPKSDDLDGPVCNQKNQTLPLLVGTGLNVSTSPVTEQCKLVIACLEAIGTRSEFLSLALHILGIHCDHSESDTSSDASVLDVSSNSPGSTELYSYVTAPGQQKTLDLVSTAVFPTANPVPALHICPTMDKLPSASFHWSDYFNTLRTHTLGQTLVWAESLTSSFEICEKFFNKLAPNSGLILVSDRQTKGKGRGANRWISPVGQAAFTFHVTLEKPDGFGPFMNLVTCMQHLVALSIVLGSEHLLLEHLGLLDKVSQRSMADPDLLLSFKRPGPRFRVKWPNDVYVVETESDETPPDSSFLSCPSGRIMGKLAGILTQGSMVDSDRVDCLVGCGVNVSNDLPTICLQSILDKVSSSPGSSKLTTAKVIASILNYLELTLHRILHTPRGLNWALDLYTRCWMHTGQEVQVYKKVNSKLSPSPTRCTVVGVDPYGYLLVRNQKTGAQFTLHPDGNSMDMMRGLIRPK</sequence>
<evidence type="ECO:0000313" key="2">
    <source>
        <dbReference type="EMBL" id="CAL5135269.1"/>
    </source>
</evidence>
<dbReference type="Proteomes" id="UP001497525">
    <property type="component" value="Unassembled WGS sequence"/>
</dbReference>
<dbReference type="PROSITE" id="PS51733">
    <property type="entry name" value="BPL_LPL_CATALYTIC"/>
    <property type="match status" value="1"/>
</dbReference>
<dbReference type="InterPro" id="IPR045864">
    <property type="entry name" value="aa-tRNA-synth_II/BPL/LPL"/>
</dbReference>
<organism evidence="2 3">
    <name type="scientific">Calicophoron daubneyi</name>
    <name type="common">Rumen fluke</name>
    <name type="synonym">Paramphistomum daubneyi</name>
    <dbReference type="NCBI Taxonomy" id="300641"/>
    <lineage>
        <taxon>Eukaryota</taxon>
        <taxon>Metazoa</taxon>
        <taxon>Spiralia</taxon>
        <taxon>Lophotrochozoa</taxon>
        <taxon>Platyhelminthes</taxon>
        <taxon>Trematoda</taxon>
        <taxon>Digenea</taxon>
        <taxon>Plagiorchiida</taxon>
        <taxon>Pronocephalata</taxon>
        <taxon>Paramphistomoidea</taxon>
        <taxon>Paramphistomidae</taxon>
        <taxon>Calicophoron</taxon>
    </lineage>
</organism>